<dbReference type="RefSeq" id="WP_053994375.1">
    <property type="nucleotide sequence ID" value="NZ_CP065643.1"/>
</dbReference>
<reference evidence="1 2" key="1">
    <citation type="submission" date="2015-07" db="EMBL/GenBank/DDBJ databases">
        <title>Genome sequencing project for genomic taxonomy and phylogenomics of Bacillus-like bacteria.</title>
        <authorList>
            <person name="Liu B."/>
            <person name="Wang J."/>
            <person name="Zhu Y."/>
            <person name="Liu G."/>
            <person name="Chen Q."/>
            <person name="Chen Z."/>
            <person name="Che J."/>
            <person name="Ge C."/>
            <person name="Shi H."/>
            <person name="Pan Z."/>
            <person name="Liu X."/>
        </authorList>
    </citation>
    <scope>NUCLEOTIDE SEQUENCE [LARGE SCALE GENOMIC DNA]</scope>
    <source>
        <strain evidence="1 2">DSM 54</strain>
    </source>
</reference>
<dbReference type="InterPro" id="IPR012337">
    <property type="entry name" value="RNaseH-like_sf"/>
</dbReference>
<name>A0A0M9DMG5_9BACI</name>
<gene>
    <name evidence="1" type="ORF">ADM90_07510</name>
</gene>
<dbReference type="InterPro" id="IPR036397">
    <property type="entry name" value="RNaseH_sf"/>
</dbReference>
<dbReference type="Proteomes" id="UP000037977">
    <property type="component" value="Unassembled WGS sequence"/>
</dbReference>
<evidence type="ECO:0000313" key="2">
    <source>
        <dbReference type="Proteomes" id="UP000037977"/>
    </source>
</evidence>
<dbReference type="OrthoDB" id="9811552at2"/>
<dbReference type="Gene3D" id="3.40.970.10">
    <property type="entry name" value="Ribonuclease H1, N-terminal domain"/>
    <property type="match status" value="1"/>
</dbReference>
<accession>A0A0M9DMG5</accession>
<protein>
    <submittedName>
        <fullName evidence="1">Uncharacterized protein</fullName>
    </submittedName>
</protein>
<dbReference type="AlphaFoldDB" id="A0A0M9DMG5"/>
<dbReference type="EMBL" id="LGCI01000005">
    <property type="protein sequence ID" value="KOY83132.1"/>
    <property type="molecule type" value="Genomic_DNA"/>
</dbReference>
<comment type="caution">
    <text evidence="1">The sequence shown here is derived from an EMBL/GenBank/DDBJ whole genome shotgun (WGS) entry which is preliminary data.</text>
</comment>
<dbReference type="GO" id="GO:0003676">
    <property type="term" value="F:nucleic acid binding"/>
    <property type="evidence" value="ECO:0007669"/>
    <property type="project" value="InterPro"/>
</dbReference>
<dbReference type="Gene3D" id="3.30.420.10">
    <property type="entry name" value="Ribonuclease H-like superfamily/Ribonuclease H"/>
    <property type="match status" value="1"/>
</dbReference>
<proteinExistence type="predicted"/>
<sequence>MAKKKSVYYGIWGPAFKGVVDSHKEFKAYVTGKKGMYGKKFTLEQEALDWVENFVSPKEQQQPSASNNACAYAIYGPVFTGIVYTKEEFIDKVFGKKGMRGKKCVNEQQAQKWLEAFAKQQKKKKTQKAVIAPAKITTVEQEHQNRAEQMVIYIDGSFKKDKGTYGIIVYSTHNSEPIYRDFGYVYDEHFNDLQNVGAELMACLRALEWAFANRLQQVCIVYDFEGILHHCYKDSSHTALKIYQEMVHRFKAVMDIYFLHVRHGNKALHAEAHQLTQLIL</sequence>
<keyword evidence="2" id="KW-1185">Reference proteome</keyword>
<evidence type="ECO:0000313" key="1">
    <source>
        <dbReference type="EMBL" id="KOY83132.1"/>
    </source>
</evidence>
<organism evidence="1 2">
    <name type="scientific">Lysinibacillus macroides</name>
    <dbReference type="NCBI Taxonomy" id="33935"/>
    <lineage>
        <taxon>Bacteria</taxon>
        <taxon>Bacillati</taxon>
        <taxon>Bacillota</taxon>
        <taxon>Bacilli</taxon>
        <taxon>Bacillales</taxon>
        <taxon>Bacillaceae</taxon>
        <taxon>Lysinibacillus</taxon>
    </lineage>
</organism>
<dbReference type="PATRIC" id="fig|33935.3.peg.951"/>
<dbReference type="InterPro" id="IPR037056">
    <property type="entry name" value="RNase_H1_N_sf"/>
</dbReference>
<dbReference type="SUPFAM" id="SSF53098">
    <property type="entry name" value="Ribonuclease H-like"/>
    <property type="match status" value="1"/>
</dbReference>